<keyword evidence="3 6" id="KW-0378">Hydrolase</keyword>
<dbReference type="PANTHER" id="PTHR46233">
    <property type="entry name" value="HYDROXYACYLGLUTATHIONE HYDROLASE GLOC"/>
    <property type="match status" value="1"/>
</dbReference>
<evidence type="ECO:0000256" key="4">
    <source>
        <dbReference type="ARBA" id="ARBA00022833"/>
    </source>
</evidence>
<dbReference type="InterPro" id="IPR051453">
    <property type="entry name" value="MBL_Glyoxalase_II"/>
</dbReference>
<evidence type="ECO:0000256" key="3">
    <source>
        <dbReference type="ARBA" id="ARBA00022801"/>
    </source>
</evidence>
<dbReference type="GO" id="GO:0046872">
    <property type="term" value="F:metal ion binding"/>
    <property type="evidence" value="ECO:0007669"/>
    <property type="project" value="UniProtKB-KW"/>
</dbReference>
<dbReference type="Gene3D" id="3.60.15.10">
    <property type="entry name" value="Ribonuclease Z/Hydroxyacylglutathione hydrolase-like"/>
    <property type="match status" value="1"/>
</dbReference>
<protein>
    <submittedName>
        <fullName evidence="6">Glyoxylase-like metal-dependent hydrolase (Beta-lactamase superfamily II)</fullName>
    </submittedName>
</protein>
<dbReference type="SMART" id="SM00849">
    <property type="entry name" value="Lactamase_B"/>
    <property type="match status" value="1"/>
</dbReference>
<dbReference type="AlphaFoldDB" id="A0A4R7ZXE3"/>
<dbReference type="RefSeq" id="WP_134169234.1">
    <property type="nucleotide sequence ID" value="NZ_SODD01000013.1"/>
</dbReference>
<dbReference type="PANTHER" id="PTHR46233:SF3">
    <property type="entry name" value="HYDROXYACYLGLUTATHIONE HYDROLASE GLOC"/>
    <property type="match status" value="1"/>
</dbReference>
<dbReference type="CDD" id="cd06262">
    <property type="entry name" value="metallo-hydrolase-like_MBL-fold"/>
    <property type="match status" value="1"/>
</dbReference>
<dbReference type="InterPro" id="IPR001279">
    <property type="entry name" value="Metallo-B-lactamas"/>
</dbReference>
<dbReference type="OrthoDB" id="9802248at2"/>
<evidence type="ECO:0000313" key="7">
    <source>
        <dbReference type="Proteomes" id="UP000294743"/>
    </source>
</evidence>
<evidence type="ECO:0000256" key="2">
    <source>
        <dbReference type="ARBA" id="ARBA00022723"/>
    </source>
</evidence>
<accession>A0A4R7ZXE3</accession>
<sequence length="200" mass="22578">MKVETYPLGDIQANCYLIWNDNHVLMVDPGGSSRKIAEHIAAENGIVDAILLTHGHFDHIAGVEHFQKLYKCPVYVSEQEKRMLKDPNINGSHRFQNHVVVDVDTKSYQMHEHIGNFDFEVFEAPGHSEGSVLLIFDDFIISGDVLFQMSVGRTDLATGSSNKMNQTLAKIKMLEKNYIVYPGHGPSTTLDFEKQNNPYL</sequence>
<dbReference type="Proteomes" id="UP000294743">
    <property type="component" value="Unassembled WGS sequence"/>
</dbReference>
<keyword evidence="7" id="KW-1185">Reference proteome</keyword>
<evidence type="ECO:0000313" key="6">
    <source>
        <dbReference type="EMBL" id="TDW20360.1"/>
    </source>
</evidence>
<feature type="domain" description="Metallo-beta-lactamase" evidence="5">
    <location>
        <begin position="12"/>
        <end position="184"/>
    </location>
</feature>
<comment type="cofactor">
    <cofactor evidence="1">
        <name>Zn(2+)</name>
        <dbReference type="ChEBI" id="CHEBI:29105"/>
    </cofactor>
</comment>
<organism evidence="6 7">
    <name type="scientific">Breznakia blatticola</name>
    <dbReference type="NCBI Taxonomy" id="1754012"/>
    <lineage>
        <taxon>Bacteria</taxon>
        <taxon>Bacillati</taxon>
        <taxon>Bacillota</taxon>
        <taxon>Erysipelotrichia</taxon>
        <taxon>Erysipelotrichales</taxon>
        <taxon>Erysipelotrichaceae</taxon>
        <taxon>Breznakia</taxon>
    </lineage>
</organism>
<evidence type="ECO:0000256" key="1">
    <source>
        <dbReference type="ARBA" id="ARBA00001947"/>
    </source>
</evidence>
<name>A0A4R7ZXE3_9FIRM</name>
<reference evidence="6 7" key="1">
    <citation type="submission" date="2019-03" db="EMBL/GenBank/DDBJ databases">
        <title>Genomic Encyclopedia of Type Strains, Phase IV (KMG-IV): sequencing the most valuable type-strain genomes for metagenomic binning, comparative biology and taxonomic classification.</title>
        <authorList>
            <person name="Goeker M."/>
        </authorList>
    </citation>
    <scope>NUCLEOTIDE SEQUENCE [LARGE SCALE GENOMIC DNA]</scope>
    <source>
        <strain evidence="6 7">DSM 28867</strain>
    </source>
</reference>
<comment type="caution">
    <text evidence="6">The sequence shown here is derived from an EMBL/GenBank/DDBJ whole genome shotgun (WGS) entry which is preliminary data.</text>
</comment>
<evidence type="ECO:0000259" key="5">
    <source>
        <dbReference type="SMART" id="SM00849"/>
    </source>
</evidence>
<proteinExistence type="predicted"/>
<dbReference type="GO" id="GO:0016787">
    <property type="term" value="F:hydrolase activity"/>
    <property type="evidence" value="ECO:0007669"/>
    <property type="project" value="UniProtKB-KW"/>
</dbReference>
<keyword evidence="4" id="KW-0862">Zinc</keyword>
<dbReference type="EMBL" id="SODD01000013">
    <property type="protein sequence ID" value="TDW20360.1"/>
    <property type="molecule type" value="Genomic_DNA"/>
</dbReference>
<dbReference type="Pfam" id="PF00753">
    <property type="entry name" value="Lactamase_B"/>
    <property type="match status" value="1"/>
</dbReference>
<gene>
    <name evidence="6" type="ORF">EDD63_11341</name>
</gene>
<dbReference type="InterPro" id="IPR036866">
    <property type="entry name" value="RibonucZ/Hydroxyglut_hydro"/>
</dbReference>
<keyword evidence="2" id="KW-0479">Metal-binding</keyword>
<dbReference type="SUPFAM" id="SSF56281">
    <property type="entry name" value="Metallo-hydrolase/oxidoreductase"/>
    <property type="match status" value="1"/>
</dbReference>